<evidence type="ECO:0000313" key="2">
    <source>
        <dbReference type="Proteomes" id="UP000594638"/>
    </source>
</evidence>
<dbReference type="EMBL" id="CACTIH010001858">
    <property type="protein sequence ID" value="CAA2966331.1"/>
    <property type="molecule type" value="Genomic_DNA"/>
</dbReference>
<proteinExistence type="predicted"/>
<dbReference type="Proteomes" id="UP000594638">
    <property type="component" value="Unassembled WGS sequence"/>
</dbReference>
<dbReference type="AlphaFoldDB" id="A0A8S0QGT3"/>
<reference evidence="1 2" key="1">
    <citation type="submission" date="2019-12" db="EMBL/GenBank/DDBJ databases">
        <authorList>
            <person name="Alioto T."/>
            <person name="Alioto T."/>
            <person name="Gomez Garrido J."/>
        </authorList>
    </citation>
    <scope>NUCLEOTIDE SEQUENCE [LARGE SCALE GENOMIC DNA]</scope>
</reference>
<accession>A0A8S0QGT3</accession>
<gene>
    <name evidence="1" type="ORF">OLEA9_A041519</name>
</gene>
<protein>
    <submittedName>
        <fullName evidence="1">Uncharacterized protein</fullName>
    </submittedName>
</protein>
<keyword evidence="2" id="KW-1185">Reference proteome</keyword>
<comment type="caution">
    <text evidence="1">The sequence shown here is derived from an EMBL/GenBank/DDBJ whole genome shotgun (WGS) entry which is preliminary data.</text>
</comment>
<organism evidence="1 2">
    <name type="scientific">Olea europaea subsp. europaea</name>
    <dbReference type="NCBI Taxonomy" id="158383"/>
    <lineage>
        <taxon>Eukaryota</taxon>
        <taxon>Viridiplantae</taxon>
        <taxon>Streptophyta</taxon>
        <taxon>Embryophyta</taxon>
        <taxon>Tracheophyta</taxon>
        <taxon>Spermatophyta</taxon>
        <taxon>Magnoliopsida</taxon>
        <taxon>eudicotyledons</taxon>
        <taxon>Gunneridae</taxon>
        <taxon>Pentapetalae</taxon>
        <taxon>asterids</taxon>
        <taxon>lamiids</taxon>
        <taxon>Lamiales</taxon>
        <taxon>Oleaceae</taxon>
        <taxon>Oleeae</taxon>
        <taxon>Olea</taxon>
    </lineage>
</organism>
<name>A0A8S0QGT3_OLEEU</name>
<dbReference type="Gramene" id="OE9A041519T1">
    <property type="protein sequence ID" value="OE9A041519C1"/>
    <property type="gene ID" value="OE9A041519"/>
</dbReference>
<sequence>MAAIHDGGNALKQLISSALGADRCRRGERIWGLFFSLSDLKRYRCCEMGGVVECGGDECGCGEYCVGMGSG</sequence>
<evidence type="ECO:0000313" key="1">
    <source>
        <dbReference type="EMBL" id="CAA2966331.1"/>
    </source>
</evidence>